<name>A0A5C7FID0_9BACT</name>
<dbReference type="EMBL" id="VOXD01000004">
    <property type="protein sequence ID" value="TXF90982.1"/>
    <property type="molecule type" value="Genomic_DNA"/>
</dbReference>
<reference evidence="1 2" key="1">
    <citation type="submission" date="2019-08" db="EMBL/GenBank/DDBJ databases">
        <title>Lewinella sp. strain SSH13 Genome sequencing and assembly.</title>
        <authorList>
            <person name="Kim I."/>
        </authorList>
    </citation>
    <scope>NUCLEOTIDE SEQUENCE [LARGE SCALE GENOMIC DNA]</scope>
    <source>
        <strain evidence="1 2">SSH13</strain>
    </source>
</reference>
<proteinExistence type="predicted"/>
<comment type="caution">
    <text evidence="1">The sequence shown here is derived from an EMBL/GenBank/DDBJ whole genome shotgun (WGS) entry which is preliminary data.</text>
</comment>
<evidence type="ECO:0000313" key="2">
    <source>
        <dbReference type="Proteomes" id="UP000321907"/>
    </source>
</evidence>
<gene>
    <name evidence="1" type="ORF">FUA23_04050</name>
</gene>
<organism evidence="1 2">
    <name type="scientific">Neolewinella aurantiaca</name>
    <dbReference type="NCBI Taxonomy" id="2602767"/>
    <lineage>
        <taxon>Bacteria</taxon>
        <taxon>Pseudomonadati</taxon>
        <taxon>Bacteroidota</taxon>
        <taxon>Saprospiria</taxon>
        <taxon>Saprospirales</taxon>
        <taxon>Lewinellaceae</taxon>
        <taxon>Neolewinella</taxon>
    </lineage>
</organism>
<dbReference type="RefSeq" id="WP_147929440.1">
    <property type="nucleotide sequence ID" value="NZ_VOXD01000004.1"/>
</dbReference>
<dbReference type="OrthoDB" id="9948874at2"/>
<accession>A0A5C7FID0</accession>
<evidence type="ECO:0000313" key="1">
    <source>
        <dbReference type="EMBL" id="TXF90982.1"/>
    </source>
</evidence>
<dbReference type="Proteomes" id="UP000321907">
    <property type="component" value="Unassembled WGS sequence"/>
</dbReference>
<sequence>MSKASNINSLTELRERREAIKAEQEAARRGLTTTLAAAPAKAKEYALEDLALPALGIGLAAYVGYRVFRSNKSEATPYINEPTGPLLPVPLARPREEAQPAYTPPVRKQQVIRPVPEQKRTERFEKNGFNFLKLLTAGRLLIPAAQAIYSAVQKQTEQRRGADAGAEEA</sequence>
<protein>
    <submittedName>
        <fullName evidence="1">Uncharacterized protein</fullName>
    </submittedName>
</protein>
<keyword evidence="2" id="KW-1185">Reference proteome</keyword>
<dbReference type="AlphaFoldDB" id="A0A5C7FID0"/>